<evidence type="ECO:0000256" key="3">
    <source>
        <dbReference type="SAM" id="MobiDB-lite"/>
    </source>
</evidence>
<organism evidence="5 6">
    <name type="scientific">Corynespora cassiicola Philippines</name>
    <dbReference type="NCBI Taxonomy" id="1448308"/>
    <lineage>
        <taxon>Eukaryota</taxon>
        <taxon>Fungi</taxon>
        <taxon>Dikarya</taxon>
        <taxon>Ascomycota</taxon>
        <taxon>Pezizomycotina</taxon>
        <taxon>Dothideomycetes</taxon>
        <taxon>Pleosporomycetidae</taxon>
        <taxon>Pleosporales</taxon>
        <taxon>Corynesporascaceae</taxon>
        <taxon>Corynespora</taxon>
    </lineage>
</organism>
<dbReference type="Pfam" id="PF22939">
    <property type="entry name" value="WHD_GPIID"/>
    <property type="match status" value="1"/>
</dbReference>
<dbReference type="SMART" id="SM00248">
    <property type="entry name" value="ANK"/>
    <property type="match status" value="8"/>
</dbReference>
<dbReference type="PROSITE" id="PS50088">
    <property type="entry name" value="ANK_REPEAT"/>
    <property type="match status" value="4"/>
</dbReference>
<dbReference type="Pfam" id="PF24883">
    <property type="entry name" value="NPHP3_N"/>
    <property type="match status" value="1"/>
</dbReference>
<protein>
    <submittedName>
        <fullName evidence="5">Ankyrin</fullName>
    </submittedName>
</protein>
<keyword evidence="2" id="KW-0040">ANK repeat</keyword>
<evidence type="ECO:0000256" key="1">
    <source>
        <dbReference type="ARBA" id="ARBA00022737"/>
    </source>
</evidence>
<reference evidence="5 6" key="1">
    <citation type="journal article" date="2018" name="Front. Microbiol.">
        <title>Genome-Wide Analysis of Corynespora cassiicola Leaf Fall Disease Putative Effectors.</title>
        <authorList>
            <person name="Lopez D."/>
            <person name="Ribeiro S."/>
            <person name="Label P."/>
            <person name="Fumanal B."/>
            <person name="Venisse J.S."/>
            <person name="Kohler A."/>
            <person name="de Oliveira R.R."/>
            <person name="Labutti K."/>
            <person name="Lipzen A."/>
            <person name="Lail K."/>
            <person name="Bauer D."/>
            <person name="Ohm R.A."/>
            <person name="Barry K.W."/>
            <person name="Spatafora J."/>
            <person name="Grigoriev I.V."/>
            <person name="Martin F.M."/>
            <person name="Pujade-Renaud V."/>
        </authorList>
    </citation>
    <scope>NUCLEOTIDE SEQUENCE [LARGE SCALE GENOMIC DNA]</scope>
    <source>
        <strain evidence="5 6">Philippines</strain>
    </source>
</reference>
<evidence type="ECO:0000313" key="6">
    <source>
        <dbReference type="Proteomes" id="UP000240883"/>
    </source>
</evidence>
<feature type="compositionally biased region" description="Basic and acidic residues" evidence="3">
    <location>
        <begin position="1513"/>
        <end position="1530"/>
    </location>
</feature>
<dbReference type="OrthoDB" id="427518at2759"/>
<dbReference type="InterPro" id="IPR029058">
    <property type="entry name" value="AB_hydrolase_fold"/>
</dbReference>
<dbReference type="SUPFAM" id="SSF53474">
    <property type="entry name" value="alpha/beta-Hydrolases"/>
    <property type="match status" value="1"/>
</dbReference>
<dbReference type="Pfam" id="PF23239">
    <property type="entry name" value="DUF7069"/>
    <property type="match status" value="1"/>
</dbReference>
<gene>
    <name evidence="5" type="ORF">BS50DRAFT_675588</name>
</gene>
<sequence length="1571" mass="177868">MKAHDVADSGITLLSDPEDAVIDIVFVHGLQGHPKNTWTYDLIASDRSEDGTLHPPPKTKRNKSPIPSLRKLLGSKKTTSQPTVIDTEYIDQKGDVEIEAHEIFWPRDFLAHDFPKARIMTYGYDTFITRGFQAVDQSGILDHARKLLYSLMAERAKAKERHLVLIAHSLGGILIKDVLRRSATSLDPTVRKIAASTTGTFFFGTPHRGSKKWASEGEGLALIASYLLGIDVNTKIIHSLLPTASELETCRESFADLWDLKGSQLMVRTFQESRALTGIRFGGFNELIVPKDSSDLDRTSQRATPLDGDHRTMVKFNSRDHLGYKLVKGDLEELLAKAEDVDEDDITDSFPSHEKRACLQSLRTTDYEQFKDRNPERLDETGEWFLKHENYLKWKQNKSSSLLWLSADPGCGKSVLAKFLVDSELKRGVSQDRTVCHFFFRDDNENQSNIPMALAAILHQLFEQKENLIKHAMKDYRAEGEKLAGLFQKLWNILIQAASDNVAGEVICILDGLDECAPAGREKIINALRKFYEQALKTDKGPRLKFLVTSRPYFDIVQQFEELMQEYPKIRLQGENESTAISNEIDMFIKWEVAKLATRRRLNGNEKELLETSLLSMEHRTYLWATLVIDHLHKTIRMTSKKIQDIVTKLPSTVEHAYEAMLSRIEDEDLPQARKLLAIVLAANRPLTLSELNEALTIEISHQSYEELNDDLEPVERFGSSVRDMCGLFVSVISNRVYMIHQTAREFLISETQVRNEGWKHSFKPVQCELVIATSCICLIGLIEREKDFKMAPDSKGNNLDYGLDFVSYKFIAYASRNWTTHFRKAQVEAKPELLQEVLSICRTSSESFKQWSRLYGLSQVTGFPSTLMIASYFGHDVIAKELMMTTEVNINEKDSKYKRTSFSWAVQQNHFEIVRRFLKTGQVEVDAKDKDGNTALWIACSARQEDMALLILDHGADPNQKNLQIESPLMKSASQALPGVLNRMLKSLSPSQLEKITEDLKPGKNSILNAAIVSEHGPQTSIVKMVVDALQSFPTQRRRLLNHPGEFNCSPMFHAARENSAEVIKLLAKLEPELLIQRGWGDWKDTPLHVATHWQNPAAVRALVECGADPNIQQRVGQTPLYIATHRPESPRGKEILKILIGCTDALISDDQGSNIVHNCLHSNSAGHYKTIAETVPREILHQLLTSKNKKGNIPLFEATTKFRRVDEEYSSRSKVFKAVCQNFIEAVQDMETVAIMNLMDEKDRNSILHRFIETSSDDLTVAVLGKLLESNKSLLDLADGQNKTPLMKAADRKMLGTINVLIAQAANVDSQDELGKTALHHAVERDIPNIAQILVDSGAKLTIQDKFHRIPFEWCSSRNKCRAIVEPKDTADLPIRTQSPQSMKSNREEWVMTLGAKKEDGFWRVDGDRGWFSNQVPIAVHRDRYLISDPIPDNTKLPVARLHVEIEGRDQGYSDDRWFSHLPEGSFTSCSWYELIILRGNEVVLRREWARNPHRSKTPHKFQCSWSSNSEDNRDVADFGGRKPASEDDQGDFVRRLTVGDRVAIVSRADGVGWMGVTKSALIEIHFDG</sequence>
<dbReference type="Proteomes" id="UP000240883">
    <property type="component" value="Unassembled WGS sequence"/>
</dbReference>
<dbReference type="PROSITE" id="PS50297">
    <property type="entry name" value="ANK_REP_REGION"/>
    <property type="match status" value="3"/>
</dbReference>
<dbReference type="Gene3D" id="3.40.50.1820">
    <property type="entry name" value="alpha/beta hydrolase"/>
    <property type="match status" value="1"/>
</dbReference>
<feature type="domain" description="NACHT" evidence="4">
    <location>
        <begin position="401"/>
        <end position="552"/>
    </location>
</feature>
<name>A0A2T2NVI3_CORCC</name>
<keyword evidence="1" id="KW-0677">Repeat</keyword>
<dbReference type="InterPro" id="IPR055497">
    <property type="entry name" value="DUF7069"/>
</dbReference>
<dbReference type="InterPro" id="IPR027417">
    <property type="entry name" value="P-loop_NTPase"/>
</dbReference>
<dbReference type="PROSITE" id="PS50837">
    <property type="entry name" value="NACHT"/>
    <property type="match status" value="1"/>
</dbReference>
<accession>A0A2T2NVI3</accession>
<feature type="repeat" description="ANK" evidence="2">
    <location>
        <begin position="1084"/>
        <end position="1116"/>
    </location>
</feature>
<dbReference type="STRING" id="1448308.A0A2T2NVI3"/>
<dbReference type="PANTHER" id="PTHR10039:SF14">
    <property type="entry name" value="NACHT DOMAIN-CONTAINING PROTEIN"/>
    <property type="match status" value="1"/>
</dbReference>
<feature type="repeat" description="ANK" evidence="2">
    <location>
        <begin position="932"/>
        <end position="964"/>
    </location>
</feature>
<dbReference type="InterPro" id="IPR056884">
    <property type="entry name" value="NPHP3-like_N"/>
</dbReference>
<dbReference type="SUPFAM" id="SSF48403">
    <property type="entry name" value="Ankyrin repeat"/>
    <property type="match status" value="2"/>
</dbReference>
<dbReference type="InterPro" id="IPR007111">
    <property type="entry name" value="NACHT_NTPase"/>
</dbReference>
<dbReference type="Gene3D" id="1.25.40.20">
    <property type="entry name" value="Ankyrin repeat-containing domain"/>
    <property type="match status" value="2"/>
</dbReference>
<dbReference type="PANTHER" id="PTHR10039">
    <property type="entry name" value="AMELOGENIN"/>
    <property type="match status" value="1"/>
</dbReference>
<dbReference type="SUPFAM" id="SSF52540">
    <property type="entry name" value="P-loop containing nucleoside triphosphate hydrolases"/>
    <property type="match status" value="1"/>
</dbReference>
<dbReference type="InterPro" id="IPR002110">
    <property type="entry name" value="Ankyrin_rpt"/>
</dbReference>
<dbReference type="Pfam" id="PF12796">
    <property type="entry name" value="Ank_2"/>
    <property type="match status" value="3"/>
</dbReference>
<dbReference type="Gene3D" id="3.40.50.300">
    <property type="entry name" value="P-loop containing nucleotide triphosphate hydrolases"/>
    <property type="match status" value="1"/>
</dbReference>
<feature type="repeat" description="ANK" evidence="2">
    <location>
        <begin position="1316"/>
        <end position="1348"/>
    </location>
</feature>
<dbReference type="InterPro" id="IPR054471">
    <property type="entry name" value="GPIID_WHD"/>
</dbReference>
<feature type="region of interest" description="Disordered" evidence="3">
    <location>
        <begin position="49"/>
        <end position="79"/>
    </location>
</feature>
<evidence type="ECO:0000256" key="2">
    <source>
        <dbReference type="PROSITE-ProRule" id="PRU00023"/>
    </source>
</evidence>
<dbReference type="EMBL" id="KZ678133">
    <property type="protein sequence ID" value="PSN69445.1"/>
    <property type="molecule type" value="Genomic_DNA"/>
</dbReference>
<feature type="repeat" description="ANK" evidence="2">
    <location>
        <begin position="1283"/>
        <end position="1315"/>
    </location>
</feature>
<feature type="region of interest" description="Disordered" evidence="3">
    <location>
        <begin position="1497"/>
        <end position="1530"/>
    </location>
</feature>
<evidence type="ECO:0000313" key="5">
    <source>
        <dbReference type="EMBL" id="PSN69445.1"/>
    </source>
</evidence>
<proteinExistence type="predicted"/>
<dbReference type="InterPro" id="IPR036770">
    <property type="entry name" value="Ankyrin_rpt-contain_sf"/>
</dbReference>
<keyword evidence="6" id="KW-1185">Reference proteome</keyword>
<evidence type="ECO:0000259" key="4">
    <source>
        <dbReference type="PROSITE" id="PS50837"/>
    </source>
</evidence>